<reference evidence="1" key="1">
    <citation type="journal article" date="2014" name="Front. Microbiol.">
        <title>High frequency of phylogenetically diverse reductive dehalogenase-homologous genes in deep subseafloor sedimentary metagenomes.</title>
        <authorList>
            <person name="Kawai M."/>
            <person name="Futagami T."/>
            <person name="Toyoda A."/>
            <person name="Takaki Y."/>
            <person name="Nishi S."/>
            <person name="Hori S."/>
            <person name="Arai W."/>
            <person name="Tsubouchi T."/>
            <person name="Morono Y."/>
            <person name="Uchiyama I."/>
            <person name="Ito T."/>
            <person name="Fujiyama A."/>
            <person name="Inagaki F."/>
            <person name="Takami H."/>
        </authorList>
    </citation>
    <scope>NUCLEOTIDE SEQUENCE</scope>
    <source>
        <strain evidence="1">Expedition CK06-06</strain>
    </source>
</reference>
<sequence>AILSAYNEIVNKLVTTPVINNIYDKLSEKYITINTITARNVIPL</sequence>
<feature type="non-terminal residue" evidence="1">
    <location>
        <position position="1"/>
    </location>
</feature>
<name>X0VLU9_9ZZZZ</name>
<protein>
    <submittedName>
        <fullName evidence="1">Uncharacterized protein</fullName>
    </submittedName>
</protein>
<accession>X0VLU9</accession>
<proteinExistence type="predicted"/>
<evidence type="ECO:0000313" key="1">
    <source>
        <dbReference type="EMBL" id="GAG19230.1"/>
    </source>
</evidence>
<comment type="caution">
    <text evidence="1">The sequence shown here is derived from an EMBL/GenBank/DDBJ whole genome shotgun (WGS) entry which is preliminary data.</text>
</comment>
<gene>
    <name evidence="1" type="ORF">S01H1_49063</name>
</gene>
<dbReference type="AlphaFoldDB" id="X0VLU9"/>
<dbReference type="EMBL" id="BARS01031533">
    <property type="protein sequence ID" value="GAG19230.1"/>
    <property type="molecule type" value="Genomic_DNA"/>
</dbReference>
<organism evidence="1">
    <name type="scientific">marine sediment metagenome</name>
    <dbReference type="NCBI Taxonomy" id="412755"/>
    <lineage>
        <taxon>unclassified sequences</taxon>
        <taxon>metagenomes</taxon>
        <taxon>ecological metagenomes</taxon>
    </lineage>
</organism>